<dbReference type="Proteomes" id="UP000249396">
    <property type="component" value="Unassembled WGS sequence"/>
</dbReference>
<dbReference type="PANTHER" id="PTHR30329:SF21">
    <property type="entry name" value="LIPOPROTEIN YIAD-RELATED"/>
    <property type="match status" value="1"/>
</dbReference>
<dbReference type="AlphaFoldDB" id="A0A2W4QLB0"/>
<dbReference type="InterPro" id="IPR050330">
    <property type="entry name" value="Bact_OuterMem_StrucFunc"/>
</dbReference>
<protein>
    <recommendedName>
        <fullName evidence="6">OmpA-like domain-containing protein</fullName>
    </recommendedName>
</protein>
<dbReference type="CDD" id="cd07185">
    <property type="entry name" value="OmpA_C-like"/>
    <property type="match status" value="1"/>
</dbReference>
<dbReference type="Pfam" id="PF00691">
    <property type="entry name" value="OmpA"/>
    <property type="match status" value="1"/>
</dbReference>
<reference evidence="7 8" key="1">
    <citation type="journal article" date="2018" name="Aquat. Microb. Ecol.">
        <title>Gammaproteobacterial methanotrophs dominate.</title>
        <authorList>
            <person name="Rissanen A.J."/>
            <person name="Saarenheimo J."/>
            <person name="Tiirola M."/>
            <person name="Peura S."/>
            <person name="Aalto S.L."/>
            <person name="Karvinen A."/>
            <person name="Nykanen H."/>
        </authorList>
    </citation>
    <scope>NUCLEOTIDE SEQUENCE [LARGE SCALE GENOMIC DNA]</scope>
    <source>
        <strain evidence="7">AMbin10</strain>
    </source>
</reference>
<feature type="compositionally biased region" description="Polar residues" evidence="5">
    <location>
        <begin position="61"/>
        <end position="75"/>
    </location>
</feature>
<dbReference type="InterPro" id="IPR006665">
    <property type="entry name" value="OmpA-like"/>
</dbReference>
<evidence type="ECO:0000256" key="4">
    <source>
        <dbReference type="PROSITE-ProRule" id="PRU00473"/>
    </source>
</evidence>
<organism evidence="7 8">
    <name type="scientific">Candidatus Methylumidiphilus alinenensis</name>
    <dbReference type="NCBI Taxonomy" id="2202197"/>
    <lineage>
        <taxon>Bacteria</taxon>
        <taxon>Pseudomonadati</taxon>
        <taxon>Pseudomonadota</taxon>
        <taxon>Gammaproteobacteria</taxon>
        <taxon>Methylococcales</taxon>
        <taxon>Candidatus Methylumidiphilus</taxon>
    </lineage>
</organism>
<feature type="domain" description="OmpA-like" evidence="6">
    <location>
        <begin position="89"/>
        <end position="204"/>
    </location>
</feature>
<evidence type="ECO:0000256" key="5">
    <source>
        <dbReference type="SAM" id="MobiDB-lite"/>
    </source>
</evidence>
<evidence type="ECO:0000313" key="8">
    <source>
        <dbReference type="Proteomes" id="UP000249396"/>
    </source>
</evidence>
<sequence>MIILDHQVIEYARLARLLPLGLFLVFSIHGQFAFGDGEYFDAQHPPTREQLLEIMRIPDQDSGSSHASTDLQPNEDSPEKSLGDLTPQRRKSTPFFDINIPFRKNEARLNHEARQLLGLIGDVMQTLPAQRFTVEGHTDNKGNPQYNLALSLRRAESARSYLVDNFDIEPARIKAMGKGANDPIDPDDPSSERNRSVRVITSRY</sequence>
<dbReference type="InterPro" id="IPR036737">
    <property type="entry name" value="OmpA-like_sf"/>
</dbReference>
<gene>
    <name evidence="7" type="ORF">DM484_23785</name>
</gene>
<dbReference type="EMBL" id="QJPH01000473">
    <property type="protein sequence ID" value="PZN72852.1"/>
    <property type="molecule type" value="Genomic_DNA"/>
</dbReference>
<evidence type="ECO:0000256" key="2">
    <source>
        <dbReference type="ARBA" id="ARBA00023136"/>
    </source>
</evidence>
<comment type="subcellular location">
    <subcellularLocation>
        <location evidence="1">Cell outer membrane</location>
    </subcellularLocation>
</comment>
<feature type="region of interest" description="Disordered" evidence="5">
    <location>
        <begin position="60"/>
        <end position="92"/>
    </location>
</feature>
<dbReference type="PROSITE" id="PS51123">
    <property type="entry name" value="OMPA_2"/>
    <property type="match status" value="1"/>
</dbReference>
<evidence type="ECO:0000256" key="1">
    <source>
        <dbReference type="ARBA" id="ARBA00004442"/>
    </source>
</evidence>
<evidence type="ECO:0000259" key="6">
    <source>
        <dbReference type="PROSITE" id="PS51123"/>
    </source>
</evidence>
<accession>A0A2W4QLB0</accession>
<evidence type="ECO:0000313" key="7">
    <source>
        <dbReference type="EMBL" id="PZN72852.1"/>
    </source>
</evidence>
<name>A0A2W4QLB0_9GAMM</name>
<dbReference type="InterPro" id="IPR006664">
    <property type="entry name" value="OMP_bac"/>
</dbReference>
<proteinExistence type="predicted"/>
<comment type="caution">
    <text evidence="7">The sequence shown here is derived from an EMBL/GenBank/DDBJ whole genome shotgun (WGS) entry which is preliminary data.</text>
</comment>
<dbReference type="SUPFAM" id="SSF103088">
    <property type="entry name" value="OmpA-like"/>
    <property type="match status" value="1"/>
</dbReference>
<keyword evidence="3" id="KW-0998">Cell outer membrane</keyword>
<dbReference type="PANTHER" id="PTHR30329">
    <property type="entry name" value="STATOR ELEMENT OF FLAGELLAR MOTOR COMPLEX"/>
    <property type="match status" value="1"/>
</dbReference>
<evidence type="ECO:0000256" key="3">
    <source>
        <dbReference type="ARBA" id="ARBA00023237"/>
    </source>
</evidence>
<dbReference type="Gene3D" id="3.30.1330.60">
    <property type="entry name" value="OmpA-like domain"/>
    <property type="match status" value="1"/>
</dbReference>
<dbReference type="GO" id="GO:0009279">
    <property type="term" value="C:cell outer membrane"/>
    <property type="evidence" value="ECO:0007669"/>
    <property type="project" value="UniProtKB-SubCell"/>
</dbReference>
<dbReference type="PRINTS" id="PR01021">
    <property type="entry name" value="OMPADOMAIN"/>
</dbReference>
<keyword evidence="2 4" id="KW-0472">Membrane</keyword>
<feature type="region of interest" description="Disordered" evidence="5">
    <location>
        <begin position="177"/>
        <end position="204"/>
    </location>
</feature>